<protein>
    <recommendedName>
        <fullName evidence="8">Metal-dependent carboxypeptidase</fullName>
        <ecNumber evidence="8">3.4.17.19</ecNumber>
    </recommendedName>
</protein>
<evidence type="ECO:0000256" key="6">
    <source>
        <dbReference type="ARBA" id="ARBA00052755"/>
    </source>
</evidence>
<name>A0A8J2ZVS1_9BACL</name>
<dbReference type="GO" id="GO:0004181">
    <property type="term" value="F:metallocarboxypeptidase activity"/>
    <property type="evidence" value="ECO:0007669"/>
    <property type="project" value="UniProtKB-UniRule"/>
</dbReference>
<reference evidence="11" key="2">
    <citation type="submission" date="2020-09" db="EMBL/GenBank/DDBJ databases">
        <authorList>
            <person name="Sun Q."/>
            <person name="Zhou Y."/>
        </authorList>
    </citation>
    <scope>NUCLEOTIDE SEQUENCE</scope>
    <source>
        <strain evidence="11">CGMCC 1.12777</strain>
    </source>
</reference>
<dbReference type="FunFam" id="1.10.1370.30:FF:000003">
    <property type="entry name" value="Thermostable carboxypeptidase 1"/>
    <property type="match status" value="1"/>
</dbReference>
<comment type="catalytic activity">
    <reaction evidence="6 8">
        <text>Release of a C-terminal amino acid with broad specificity, except for -Pro.</text>
        <dbReference type="EC" id="3.4.17.19"/>
    </reaction>
</comment>
<feature type="binding site" evidence="9">
    <location>
        <position position="269"/>
    </location>
    <ligand>
        <name>Zn(2+)</name>
        <dbReference type="ChEBI" id="CHEBI:29105"/>
        <note>catalytic</note>
    </ligand>
</feature>
<dbReference type="Pfam" id="PF02074">
    <property type="entry name" value="Peptidase_M32"/>
    <property type="match status" value="1"/>
</dbReference>
<comment type="caution">
    <text evidence="11">The sequence shown here is derived from an EMBL/GenBank/DDBJ whole genome shotgun (WGS) entry which is preliminary data.</text>
</comment>
<gene>
    <name evidence="11" type="ORF">GCM10007096_18740</name>
</gene>
<feature type="binding site" evidence="9">
    <location>
        <position position="299"/>
    </location>
    <ligand>
        <name>Zn(2+)</name>
        <dbReference type="ChEBI" id="CHEBI:29105"/>
        <note>catalytic</note>
    </ligand>
</feature>
<dbReference type="InterPro" id="IPR001333">
    <property type="entry name" value="Peptidase_M32_Taq"/>
</dbReference>
<evidence type="ECO:0000313" key="12">
    <source>
        <dbReference type="Proteomes" id="UP000656813"/>
    </source>
</evidence>
<keyword evidence="2 8" id="KW-0645">Protease</keyword>
<dbReference type="PRINTS" id="PR00998">
    <property type="entry name" value="CRBOXYPTASET"/>
</dbReference>
<keyword evidence="5 8" id="KW-0482">Metalloprotease</keyword>
<keyword evidence="9" id="KW-0862">Zinc</keyword>
<dbReference type="EC" id="3.4.17.19" evidence="8"/>
<organism evidence="11 12">
    <name type="scientific">Pullulanibacillus pueri</name>
    <dbReference type="NCBI Taxonomy" id="1437324"/>
    <lineage>
        <taxon>Bacteria</taxon>
        <taxon>Bacillati</taxon>
        <taxon>Bacillota</taxon>
        <taxon>Bacilli</taxon>
        <taxon>Bacillales</taxon>
        <taxon>Sporolactobacillaceae</taxon>
        <taxon>Pullulanibacillus</taxon>
    </lineage>
</organism>
<dbReference type="PROSITE" id="PS52034">
    <property type="entry name" value="PEPTIDASE_M32"/>
    <property type="match status" value="1"/>
</dbReference>
<dbReference type="CDD" id="cd06460">
    <property type="entry name" value="M32_Taq"/>
    <property type="match status" value="1"/>
</dbReference>
<keyword evidence="3 8" id="KW-0479">Metal-binding</keyword>
<evidence type="ECO:0000256" key="10">
    <source>
        <dbReference type="PIRSR" id="PIRSR006615-2"/>
    </source>
</evidence>
<dbReference type="Gene3D" id="1.10.1370.30">
    <property type="match status" value="1"/>
</dbReference>
<evidence type="ECO:0000256" key="9">
    <source>
        <dbReference type="PIRSR" id="PIRSR006615-1"/>
    </source>
</evidence>
<dbReference type="EMBL" id="BMFV01000012">
    <property type="protein sequence ID" value="GGH81199.1"/>
    <property type="molecule type" value="Genomic_DNA"/>
</dbReference>
<evidence type="ECO:0000256" key="7">
    <source>
        <dbReference type="ARBA" id="ARBA00061580"/>
    </source>
</evidence>
<reference evidence="11" key="1">
    <citation type="journal article" date="2014" name="Int. J. Syst. Evol. Microbiol.">
        <title>Complete genome sequence of Corynebacterium casei LMG S-19264T (=DSM 44701T), isolated from a smear-ripened cheese.</title>
        <authorList>
            <consortium name="US DOE Joint Genome Institute (JGI-PGF)"/>
            <person name="Walter F."/>
            <person name="Albersmeier A."/>
            <person name="Kalinowski J."/>
            <person name="Ruckert C."/>
        </authorList>
    </citation>
    <scope>NUCLEOTIDE SEQUENCE</scope>
    <source>
        <strain evidence="11">CGMCC 1.12777</strain>
    </source>
</reference>
<evidence type="ECO:0000256" key="4">
    <source>
        <dbReference type="ARBA" id="ARBA00022801"/>
    </source>
</evidence>
<keyword evidence="1 8" id="KW-0121">Carboxypeptidase</keyword>
<dbReference type="GO" id="GO:0006508">
    <property type="term" value="P:proteolysis"/>
    <property type="evidence" value="ECO:0007669"/>
    <property type="project" value="UniProtKB-UniRule"/>
</dbReference>
<feature type="active site" description="Proton donor/acceptor" evidence="10">
    <location>
        <position position="270"/>
    </location>
</feature>
<dbReference type="PANTHER" id="PTHR34217">
    <property type="entry name" value="METAL-DEPENDENT CARBOXYPEPTIDASE"/>
    <property type="match status" value="1"/>
</dbReference>
<comment type="similarity">
    <text evidence="7 8">Belongs to the peptidase M32 family.</text>
</comment>
<evidence type="ECO:0000256" key="3">
    <source>
        <dbReference type="ARBA" id="ARBA00022723"/>
    </source>
</evidence>
<evidence type="ECO:0000256" key="5">
    <source>
        <dbReference type="ARBA" id="ARBA00023049"/>
    </source>
</evidence>
<accession>A0A8J2ZVS1</accession>
<comment type="cofactor">
    <cofactor evidence="9">
        <name>Zn(2+)</name>
        <dbReference type="ChEBI" id="CHEBI:29105"/>
    </cofactor>
    <text evidence="9">Binds 1 zinc ion per subunit.</text>
</comment>
<dbReference type="SUPFAM" id="SSF55486">
    <property type="entry name" value="Metalloproteases ('zincins'), catalytic domain"/>
    <property type="match status" value="1"/>
</dbReference>
<proteinExistence type="inferred from homology"/>
<keyword evidence="4 8" id="KW-0378">Hydrolase</keyword>
<evidence type="ECO:0000256" key="1">
    <source>
        <dbReference type="ARBA" id="ARBA00022645"/>
    </source>
</evidence>
<feature type="binding site" evidence="9">
    <location>
        <position position="273"/>
    </location>
    <ligand>
        <name>Zn(2+)</name>
        <dbReference type="ChEBI" id="CHEBI:29105"/>
        <note>catalytic</note>
    </ligand>
</feature>
<evidence type="ECO:0000313" key="11">
    <source>
        <dbReference type="EMBL" id="GGH81199.1"/>
    </source>
</evidence>
<dbReference type="RefSeq" id="WP_188497144.1">
    <property type="nucleotide sequence ID" value="NZ_BMFV01000012.1"/>
</dbReference>
<dbReference type="PANTHER" id="PTHR34217:SF1">
    <property type="entry name" value="CARBOXYPEPTIDASE 1"/>
    <property type="match status" value="1"/>
</dbReference>
<evidence type="ECO:0000256" key="8">
    <source>
        <dbReference type="PIRNR" id="PIRNR006615"/>
    </source>
</evidence>
<comment type="function">
    <text evidence="8">Broad specificity carboxypetidase that releases amino acids sequentially from the C-terminus, including neutral, aromatic, polar and basic residues.</text>
</comment>
<sequence>MKQAVQAIEKKFFNYIAKMKNYEEALALIGWDLRTGAPKKGIKQRSEVIGTLSEDVFNMSISTEMKDYIEALTDPSVQIYLTDVTKRSVEECEKQYNQNINIPANEYKDYVILQSQSESIWEEAKATSDFARLQPYLEKLIAFKKRMVGYWGITENKYNALLDLYEPGVTVDIIDKVFGQLRESIVPLVREISATGSRPPFDFLFCHFPKPQQQAFSHYILQQMGFDFEAGRLDETAHPFQTTLNPADVRVTTNYNESDFRLAIFGTIHEGGHALYEQNISHKLIGTPLCQGTSMGIHESQSLFFENLLGRSREFWESFYSPFKKYANGAFDRVSLDDFYRAINIAGPSLIRIEADELTYPLHIIVRYEIEKGLFNGDLKVKDLPGIWNEKMEEYLGIRPSNDREGVLQDIHWAGGDFGYFPSYALGYVYAAQFKHAMLEDSPSLNKSLIEGDIAPIRQWLTEHIHQYGALKKPIQIVQEATHESLNATYLIQYLTKKYRGIYRIE</sequence>
<evidence type="ECO:0000256" key="2">
    <source>
        <dbReference type="ARBA" id="ARBA00022670"/>
    </source>
</evidence>
<keyword evidence="12" id="KW-1185">Reference proteome</keyword>
<dbReference type="Proteomes" id="UP000656813">
    <property type="component" value="Unassembled WGS sequence"/>
</dbReference>
<dbReference type="GO" id="GO:0008270">
    <property type="term" value="F:zinc ion binding"/>
    <property type="evidence" value="ECO:0007669"/>
    <property type="project" value="UniProtKB-ARBA"/>
</dbReference>
<dbReference type="AlphaFoldDB" id="A0A8J2ZVS1"/>
<dbReference type="PIRSF" id="PIRSF006615">
    <property type="entry name" value="Zn_crbxpep_Taq"/>
    <property type="match status" value="1"/>
</dbReference>